<dbReference type="Gene3D" id="3.40.1820.10">
    <property type="entry name" value="DnaQ-like 3'-5' exonuclease"/>
    <property type="match status" value="1"/>
</dbReference>
<dbReference type="InterPro" id="IPR023211">
    <property type="entry name" value="DNA_pol_palm_dom_sf"/>
</dbReference>
<dbReference type="InterPro" id="IPR006172">
    <property type="entry name" value="DNA-dir_DNA_pol_B"/>
</dbReference>
<reference evidence="14 15" key="1">
    <citation type="submission" date="2017-08" db="EMBL/GenBank/DDBJ databases">
        <title>Characterization and complete genome sequence of novel bacteriophage infecting the causal agent of bacterial fruit blotch, Acidovorax citrulli.</title>
        <authorList>
            <person name="Midani A.R."/>
            <person name="Park S.-H."/>
            <person name="Choi T.-J."/>
        </authorList>
    </citation>
    <scope>NUCLEOTIDE SEQUENCE [LARGE SCALE GENOMIC DNA]</scope>
</reference>
<evidence type="ECO:0000256" key="3">
    <source>
        <dbReference type="ARBA" id="ARBA00022679"/>
    </source>
</evidence>
<feature type="domain" description="DNA-directed DNA polymerase family B multifunctional" evidence="12">
    <location>
        <begin position="507"/>
        <end position="719"/>
    </location>
</feature>
<feature type="domain" description="DNA-directed DNA polymerase family B exonuclease" evidence="13">
    <location>
        <begin position="104"/>
        <end position="268"/>
    </location>
</feature>
<dbReference type="Gene3D" id="3.90.1600.10">
    <property type="entry name" value="Palm domain of DNA polymerase"/>
    <property type="match status" value="1"/>
</dbReference>
<protein>
    <recommendedName>
        <fullName evidence="2">DNA-directed DNA polymerase</fullName>
        <ecNumber evidence="2">2.7.7.7</ecNumber>
    </recommendedName>
</protein>
<evidence type="ECO:0000256" key="2">
    <source>
        <dbReference type="ARBA" id="ARBA00012417"/>
    </source>
</evidence>
<proteinExistence type="inferred from homology"/>
<dbReference type="GO" id="GO:0000166">
    <property type="term" value="F:nucleotide binding"/>
    <property type="evidence" value="ECO:0007669"/>
    <property type="project" value="InterPro"/>
</dbReference>
<keyword evidence="7" id="KW-0378">Hydrolase</keyword>
<dbReference type="InterPro" id="IPR036397">
    <property type="entry name" value="RNaseH_sf"/>
</dbReference>
<dbReference type="Gene3D" id="3.30.342.10">
    <property type="entry name" value="DNA Polymerase, chain B, domain 1"/>
    <property type="match status" value="1"/>
</dbReference>
<dbReference type="EC" id="2.7.7.7" evidence="2"/>
<keyword evidence="8" id="KW-0239">DNA-directed DNA polymerase</keyword>
<dbReference type="RefSeq" id="YP_009609716.1">
    <property type="nucleotide sequence ID" value="NC_041997.1"/>
</dbReference>
<keyword evidence="6" id="KW-0540">Nuclease</keyword>
<dbReference type="Pfam" id="PF03104">
    <property type="entry name" value="DNA_pol_B_exo1"/>
    <property type="match status" value="1"/>
</dbReference>
<keyword evidence="9" id="KW-1194">Viral DNA replication</keyword>
<evidence type="ECO:0000259" key="12">
    <source>
        <dbReference type="Pfam" id="PF00136"/>
    </source>
</evidence>
<dbReference type="OrthoDB" id="165at10239"/>
<dbReference type="PANTHER" id="PTHR10322">
    <property type="entry name" value="DNA POLYMERASE CATALYTIC SUBUNIT"/>
    <property type="match status" value="1"/>
</dbReference>
<keyword evidence="5" id="KW-0235">DNA replication</keyword>
<dbReference type="Gene3D" id="3.30.420.10">
    <property type="entry name" value="Ribonuclease H-like superfamily/Ribonuclease H"/>
    <property type="match status" value="1"/>
</dbReference>
<evidence type="ECO:0000256" key="10">
    <source>
        <dbReference type="ARBA" id="ARBA00023125"/>
    </source>
</evidence>
<evidence type="ECO:0000256" key="6">
    <source>
        <dbReference type="ARBA" id="ARBA00022722"/>
    </source>
</evidence>
<evidence type="ECO:0000256" key="7">
    <source>
        <dbReference type="ARBA" id="ARBA00022801"/>
    </source>
</evidence>
<comment type="catalytic activity">
    <reaction evidence="11">
        <text>DNA(n) + a 2'-deoxyribonucleoside 5'-triphosphate = DNA(n+1) + diphosphate</text>
        <dbReference type="Rhea" id="RHEA:22508"/>
        <dbReference type="Rhea" id="RHEA-COMP:17339"/>
        <dbReference type="Rhea" id="RHEA-COMP:17340"/>
        <dbReference type="ChEBI" id="CHEBI:33019"/>
        <dbReference type="ChEBI" id="CHEBI:61560"/>
        <dbReference type="ChEBI" id="CHEBI:173112"/>
        <dbReference type="EC" id="2.7.7.7"/>
    </reaction>
</comment>
<evidence type="ECO:0000313" key="14">
    <source>
        <dbReference type="EMBL" id="ASD50396.1"/>
    </source>
</evidence>
<dbReference type="KEGG" id="vg:40085801"/>
<keyword evidence="4" id="KW-0548">Nucleotidyltransferase</keyword>
<feature type="domain" description="DNA-directed DNA polymerase family B multifunctional" evidence="12">
    <location>
        <begin position="346"/>
        <end position="480"/>
    </location>
</feature>
<dbReference type="Proteomes" id="UP000224101">
    <property type="component" value="Segment"/>
</dbReference>
<evidence type="ECO:0000256" key="4">
    <source>
        <dbReference type="ARBA" id="ARBA00022695"/>
    </source>
</evidence>
<dbReference type="InterPro" id="IPR006133">
    <property type="entry name" value="DNA-dir_DNA_pol_B_exonuc"/>
</dbReference>
<evidence type="ECO:0000256" key="5">
    <source>
        <dbReference type="ARBA" id="ARBA00022705"/>
    </source>
</evidence>
<evidence type="ECO:0000256" key="1">
    <source>
        <dbReference type="ARBA" id="ARBA00005755"/>
    </source>
</evidence>
<dbReference type="PRINTS" id="PR00106">
    <property type="entry name" value="DNAPOLB"/>
</dbReference>
<keyword evidence="15" id="KW-1185">Reference proteome</keyword>
<dbReference type="SMART" id="SM00486">
    <property type="entry name" value="POLBc"/>
    <property type="match status" value="1"/>
</dbReference>
<evidence type="ECO:0000256" key="8">
    <source>
        <dbReference type="ARBA" id="ARBA00022932"/>
    </source>
</evidence>
<dbReference type="Pfam" id="PF00136">
    <property type="entry name" value="DNA_pol_B"/>
    <property type="match status" value="2"/>
</dbReference>
<dbReference type="GO" id="GO:0006261">
    <property type="term" value="P:DNA-templated DNA replication"/>
    <property type="evidence" value="ECO:0007669"/>
    <property type="project" value="TreeGrafter"/>
</dbReference>
<dbReference type="PANTHER" id="PTHR10322:SF23">
    <property type="entry name" value="DNA POLYMERASE DELTA CATALYTIC SUBUNIT"/>
    <property type="match status" value="1"/>
</dbReference>
<evidence type="ECO:0000313" key="15">
    <source>
        <dbReference type="Proteomes" id="UP000224101"/>
    </source>
</evidence>
<dbReference type="InterPro" id="IPR043502">
    <property type="entry name" value="DNA/RNA_pol_sf"/>
</dbReference>
<dbReference type="SUPFAM" id="SSF56672">
    <property type="entry name" value="DNA/RNA polymerases"/>
    <property type="match status" value="1"/>
</dbReference>
<evidence type="ECO:0000259" key="13">
    <source>
        <dbReference type="Pfam" id="PF03104"/>
    </source>
</evidence>
<dbReference type="GO" id="GO:0039693">
    <property type="term" value="P:viral DNA genome replication"/>
    <property type="evidence" value="ECO:0007669"/>
    <property type="project" value="UniProtKB-KW"/>
</dbReference>
<comment type="similarity">
    <text evidence="1">Belongs to the DNA polymerase type-B family.</text>
</comment>
<keyword evidence="10" id="KW-0238">DNA-binding</keyword>
<keyword evidence="3" id="KW-0808">Transferase</keyword>
<dbReference type="GO" id="GO:0016787">
    <property type="term" value="F:hydrolase activity"/>
    <property type="evidence" value="ECO:0007669"/>
    <property type="project" value="UniProtKB-KW"/>
</dbReference>
<name>A0A218M2X2_9CAUD</name>
<organism evidence="14 15">
    <name type="scientific">Acidovorax phage ACP17</name>
    <dbReference type="NCBI Taxonomy" id="2010329"/>
    <lineage>
        <taxon>Viruses</taxon>
        <taxon>Duplodnaviria</taxon>
        <taxon>Heunggongvirae</taxon>
        <taxon>Uroviricota</taxon>
        <taxon>Caudoviricetes</taxon>
        <taxon>Busanvirus</taxon>
        <taxon>Busanvirus ACP17</taxon>
    </lineage>
</organism>
<evidence type="ECO:0000256" key="9">
    <source>
        <dbReference type="ARBA" id="ARBA00023109"/>
    </source>
</evidence>
<accession>A0A218M2X2</accession>
<evidence type="ECO:0000256" key="11">
    <source>
        <dbReference type="ARBA" id="ARBA00049244"/>
    </source>
</evidence>
<dbReference type="SUPFAM" id="SSF53098">
    <property type="entry name" value="Ribonuclease H-like"/>
    <property type="match status" value="1"/>
</dbReference>
<dbReference type="InterPro" id="IPR006134">
    <property type="entry name" value="DNA-dir_DNA_pol_B_multi_dom"/>
</dbReference>
<dbReference type="EMBL" id="KY979132">
    <property type="protein sequence ID" value="ASD50396.1"/>
    <property type="molecule type" value="Genomic_DNA"/>
</dbReference>
<sequence length="854" mass="97298">MSKTYTFVDRIGNRIFHRYVENGRHFREVVSEYPIAFYLKAEGGTDRSLYGDVLKKKVFEKISDARDFVKKYEGVSDFEIFGQDDYVQQFIAHTYPRDLVFDMKDFTVASIDIEVEHDDGFPEPERAENEVMSIAIKVFGGASICFALQPKPDHEDLKGVEYIHCDDEHAMLALFVARFRSIAPHFFTGWNVYGFDVPYLVNRISKILGENAANQLSVFSEECKNCITACHNKEGVDSFKILGCTVLDYIELYKKFGDKQESYRLDYVAEQEEVGRKISYEEYGNNLMRLYRENFPKFIVYNDVDNRLVELLDGKLDFIQLAVAIAMLTKSRFSDATGTVKIWDNLIYHMCLKDKLVIPPKQRVAAVDNAGGYVREAKPGLYRWPVVFDLTSLYPSIARLLNLSPETQLSEPLGGVEMVDLIFAGKVDPADYIRDGVCFAMNGATFRTDVEGIVSRAMTFVFFERKRYKDLMKVEKNKLEALEKAGVTTTQAAYDEEHARLKREVGKYDAFQKAVKVVNNGGYGAIGNIAFRYFRPAISEAITVTGQYIIRHVADELNAHLNKTFKTKGVDYIIGSDTDSVMVTLEKFVNIIDPHRKADIQKVVDAVDKFCSENIEVFLEKLFEKLAARINARTNTLDMKREAICDFGLFRAKKNYVMRVYDMEHVRYAKPKLKIAGLETQRTTTPTVVREKLKEMIPLIFDSTEKEVQAVTSAFKAEFMALPLAKIAFPKGVSEVDKWTAKDGSVLIGQGTVPINSRAAIVFNALLEKHPDLWSTYERIKPKSKIKYTYLKEPNPAMSHVVGFTDDLPSEFGLDKYIDKEMQFDKAFLSPLQSLVSLVGWNAIEVPSLDDLFE</sequence>
<dbReference type="Gene3D" id="1.20.1280.300">
    <property type="match status" value="1"/>
</dbReference>
<dbReference type="InterPro" id="IPR012337">
    <property type="entry name" value="RNaseH-like_sf"/>
</dbReference>
<dbReference type="GeneID" id="40085801"/>
<dbReference type="GO" id="GO:0003887">
    <property type="term" value="F:DNA-directed DNA polymerase activity"/>
    <property type="evidence" value="ECO:0007669"/>
    <property type="project" value="UniProtKB-KW"/>
</dbReference>
<dbReference type="GO" id="GO:0003677">
    <property type="term" value="F:DNA binding"/>
    <property type="evidence" value="ECO:0007669"/>
    <property type="project" value="UniProtKB-KW"/>
</dbReference>
<dbReference type="GO" id="GO:0004518">
    <property type="term" value="F:nuclease activity"/>
    <property type="evidence" value="ECO:0007669"/>
    <property type="project" value="UniProtKB-KW"/>
</dbReference>
<dbReference type="InterPro" id="IPR050240">
    <property type="entry name" value="DNA_pol_type-B"/>
</dbReference>